<dbReference type="InterPro" id="IPR003594">
    <property type="entry name" value="HATPase_dom"/>
</dbReference>
<evidence type="ECO:0000256" key="5">
    <source>
        <dbReference type="SAM" id="Coils"/>
    </source>
</evidence>
<keyword evidence="4" id="KW-0802">TPR repeat</keyword>
<dbReference type="GO" id="GO:0000155">
    <property type="term" value="F:phosphorelay sensor kinase activity"/>
    <property type="evidence" value="ECO:0007669"/>
    <property type="project" value="InterPro"/>
</dbReference>
<comment type="catalytic activity">
    <reaction evidence="1">
        <text>ATP + protein L-histidine = ADP + protein N-phospho-L-histidine.</text>
        <dbReference type="EC" id="2.7.13.3"/>
    </reaction>
</comment>
<dbReference type="PANTHER" id="PTHR43065:SF42">
    <property type="entry name" value="TWO-COMPONENT SENSOR PPRA"/>
    <property type="match status" value="1"/>
</dbReference>
<dbReference type="InterPro" id="IPR003661">
    <property type="entry name" value="HisK_dim/P_dom"/>
</dbReference>
<dbReference type="PRINTS" id="PR00344">
    <property type="entry name" value="BCTRLSENSOR"/>
</dbReference>
<evidence type="ECO:0000313" key="9">
    <source>
        <dbReference type="Proteomes" id="UP000502756"/>
    </source>
</evidence>
<feature type="domain" description="Histidine kinase" evidence="7">
    <location>
        <begin position="501"/>
        <end position="745"/>
    </location>
</feature>
<dbReference type="Pfam" id="PF02518">
    <property type="entry name" value="HATPase_c"/>
    <property type="match status" value="1"/>
</dbReference>
<dbReference type="InterPro" id="IPR036097">
    <property type="entry name" value="HisK_dim/P_sf"/>
</dbReference>
<dbReference type="PROSITE" id="PS50293">
    <property type="entry name" value="TPR_REGION"/>
    <property type="match status" value="1"/>
</dbReference>
<dbReference type="Proteomes" id="UP000502756">
    <property type="component" value="Chromosome"/>
</dbReference>
<protein>
    <recommendedName>
        <fullName evidence="2">histidine kinase</fullName>
        <ecNumber evidence="2">2.7.13.3</ecNumber>
    </recommendedName>
</protein>
<dbReference type="Gene3D" id="3.30.565.10">
    <property type="entry name" value="Histidine kinase-like ATPase, C-terminal domain"/>
    <property type="match status" value="1"/>
</dbReference>
<dbReference type="KEGG" id="stae:HNV11_12780"/>
<dbReference type="EMBL" id="CP053435">
    <property type="protein sequence ID" value="QJW90188.1"/>
    <property type="molecule type" value="Genomic_DNA"/>
</dbReference>
<feature type="coiled-coil region" evidence="5">
    <location>
        <begin position="458"/>
        <end position="485"/>
    </location>
</feature>
<dbReference type="PROSITE" id="PS50109">
    <property type="entry name" value="HIS_KIN"/>
    <property type="match status" value="1"/>
</dbReference>
<sequence>MKGFMVLVLLTYCVTSSYAQKRKLDSLDRLIAKATTDTGRINLINKKLSYLVEVNIDSALSLSKRTIEQARAINYKRGEARARLEAANAYCYKGEFSAASANLKAAEEDFRALKNLGDLGDMYSGYGMMYGMQSKYDSSIYYFDKSREIAQQTGNNKSLSRAYQNLAVSYQMLSNYSQALTYFQKALVLAETAKNANMQAYVLINLAITYKTTGDTTRAEQTLLKAISLARQAAIKNVELYAYSNLSTLYQSERKYVKSYEYALKTAALGKQMGDQGMHATGLSNAAYALAHRQKFSDARALARQAIPIANLSKQPLNSFQAYYTMGAIENMMKNYQAAIPYYEKGFQAIKDADIYDDQVEQAYQELSKCYEKTGDFSRALSAFKTGTAIADSIRSKDNIRKATELTLNFEFDKKQQAVKAEQQKENAVAKTRQLALLVGLLLTLSLAIVAFIAFRTKHKANALLQKQKEEIQRTLAELKITQTQLIQHEKMASLGELTAGIAHEIQNPLNFVNNFAEVSAELCQETLDELQKLDLPEADKEYFQELMTDLAQNQEKIVHHGKRADSIVKGMLQHSRASSGQPQPTDINSLAEEYLRLAYHGLRAKDKEFNATLVTHLDPNLGQVSVESQEISRVLLNLFTNAFYTVREKQHQSADDYKPTVTVSTARTRAGVEIRVRDNGKGIAEPVKQKIFQPFFTTKPTGEGTGLGLSLSYDIITKGHGGTLTVDTKEGEFTEFIITLPVAVEMAVS</sequence>
<dbReference type="Pfam" id="PF00512">
    <property type="entry name" value="HisKA"/>
    <property type="match status" value="1"/>
</dbReference>
<keyword evidence="9" id="KW-1185">Reference proteome</keyword>
<dbReference type="Pfam" id="PF13424">
    <property type="entry name" value="TPR_12"/>
    <property type="match status" value="2"/>
</dbReference>
<dbReference type="InterPro" id="IPR036890">
    <property type="entry name" value="HATPase_C_sf"/>
</dbReference>
<reference evidence="8 9" key="1">
    <citation type="submission" date="2020-05" db="EMBL/GenBank/DDBJ databases">
        <title>Genome sequencing of Spirosoma sp. TS118.</title>
        <authorList>
            <person name="Lee J.-H."/>
            <person name="Jeong S."/>
            <person name="Zhao L."/>
            <person name="Jung J.-H."/>
            <person name="Kim M.-K."/>
            <person name="Lim S."/>
        </authorList>
    </citation>
    <scope>NUCLEOTIDE SEQUENCE [LARGE SCALE GENOMIC DNA]</scope>
    <source>
        <strain evidence="8 9">TS118</strain>
    </source>
</reference>
<dbReference type="SUPFAM" id="SSF55874">
    <property type="entry name" value="ATPase domain of HSP90 chaperone/DNA topoisomerase II/histidine kinase"/>
    <property type="match status" value="1"/>
</dbReference>
<keyword evidence="3" id="KW-0597">Phosphoprotein</keyword>
<dbReference type="InterPro" id="IPR019734">
    <property type="entry name" value="TPR_rpt"/>
</dbReference>
<accession>A0A6M5Y722</accession>
<dbReference type="InterPro" id="IPR011990">
    <property type="entry name" value="TPR-like_helical_dom_sf"/>
</dbReference>
<gene>
    <name evidence="8" type="ORF">HNV11_12780</name>
</gene>
<evidence type="ECO:0000256" key="4">
    <source>
        <dbReference type="PROSITE-ProRule" id="PRU00339"/>
    </source>
</evidence>
<organism evidence="8 9">
    <name type="scientific">Spirosoma taeanense</name>
    <dbReference type="NCBI Taxonomy" id="2735870"/>
    <lineage>
        <taxon>Bacteria</taxon>
        <taxon>Pseudomonadati</taxon>
        <taxon>Bacteroidota</taxon>
        <taxon>Cytophagia</taxon>
        <taxon>Cytophagales</taxon>
        <taxon>Cytophagaceae</taxon>
        <taxon>Spirosoma</taxon>
    </lineage>
</organism>
<dbReference type="SUPFAM" id="SSF47384">
    <property type="entry name" value="Homodimeric domain of signal transducing histidine kinase"/>
    <property type="match status" value="1"/>
</dbReference>
<keyword evidence="5" id="KW-0175">Coiled coil</keyword>
<dbReference type="PANTHER" id="PTHR43065">
    <property type="entry name" value="SENSOR HISTIDINE KINASE"/>
    <property type="match status" value="1"/>
</dbReference>
<name>A0A6M5Y722_9BACT</name>
<dbReference type="CDD" id="cd00082">
    <property type="entry name" value="HisKA"/>
    <property type="match status" value="1"/>
</dbReference>
<feature type="repeat" description="TPR" evidence="4">
    <location>
        <begin position="160"/>
        <end position="193"/>
    </location>
</feature>
<dbReference type="SUPFAM" id="SSF48452">
    <property type="entry name" value="TPR-like"/>
    <property type="match status" value="2"/>
</dbReference>
<evidence type="ECO:0000259" key="7">
    <source>
        <dbReference type="PROSITE" id="PS50109"/>
    </source>
</evidence>
<proteinExistence type="predicted"/>
<dbReference type="Gene3D" id="1.25.40.10">
    <property type="entry name" value="Tetratricopeptide repeat domain"/>
    <property type="match status" value="2"/>
</dbReference>
<evidence type="ECO:0000256" key="1">
    <source>
        <dbReference type="ARBA" id="ARBA00000085"/>
    </source>
</evidence>
<dbReference type="SMART" id="SM00028">
    <property type="entry name" value="TPR"/>
    <property type="match status" value="6"/>
</dbReference>
<keyword evidence="6" id="KW-1133">Transmembrane helix</keyword>
<keyword evidence="6" id="KW-0472">Membrane</keyword>
<feature type="transmembrane region" description="Helical" evidence="6">
    <location>
        <begin position="435"/>
        <end position="455"/>
    </location>
</feature>
<dbReference type="SMART" id="SM00387">
    <property type="entry name" value="HATPase_c"/>
    <property type="match status" value="1"/>
</dbReference>
<dbReference type="InterPro" id="IPR005467">
    <property type="entry name" value="His_kinase_dom"/>
</dbReference>
<evidence type="ECO:0000256" key="3">
    <source>
        <dbReference type="ARBA" id="ARBA00022553"/>
    </source>
</evidence>
<dbReference type="Gene3D" id="1.10.287.130">
    <property type="match status" value="1"/>
</dbReference>
<dbReference type="Pfam" id="PF13181">
    <property type="entry name" value="TPR_8"/>
    <property type="match status" value="1"/>
</dbReference>
<evidence type="ECO:0000313" key="8">
    <source>
        <dbReference type="EMBL" id="QJW90188.1"/>
    </source>
</evidence>
<dbReference type="InterPro" id="IPR004358">
    <property type="entry name" value="Sig_transdc_His_kin-like_C"/>
</dbReference>
<evidence type="ECO:0000256" key="2">
    <source>
        <dbReference type="ARBA" id="ARBA00012438"/>
    </source>
</evidence>
<dbReference type="RefSeq" id="WP_171740033.1">
    <property type="nucleotide sequence ID" value="NZ_CP053435.1"/>
</dbReference>
<dbReference type="SMART" id="SM00388">
    <property type="entry name" value="HisKA"/>
    <property type="match status" value="1"/>
</dbReference>
<dbReference type="AlphaFoldDB" id="A0A6M5Y722"/>
<evidence type="ECO:0000256" key="6">
    <source>
        <dbReference type="SAM" id="Phobius"/>
    </source>
</evidence>
<dbReference type="PROSITE" id="PS50005">
    <property type="entry name" value="TPR"/>
    <property type="match status" value="1"/>
</dbReference>
<keyword evidence="6" id="KW-0812">Transmembrane</keyword>
<dbReference type="EC" id="2.7.13.3" evidence="2"/>